<sequence>MKIALPSRQNLIDSHFGHCEYFTVFIVDQDRREIISEEIVESPAGCGCKSNIASVLAAMDVKLMLAGNMGDGAVNVLNNSGIEVLRGCAGDVRDVTLSWLAGSLLDSGDSCQEHEHGCHHN</sequence>
<evidence type="ECO:0000313" key="3">
    <source>
        <dbReference type="Proteomes" id="UP000199315"/>
    </source>
</evidence>
<dbReference type="CDD" id="cd00851">
    <property type="entry name" value="MTH1175"/>
    <property type="match status" value="1"/>
</dbReference>
<dbReference type="EMBL" id="FMKA01000001">
    <property type="protein sequence ID" value="SCP94772.1"/>
    <property type="molecule type" value="Genomic_DNA"/>
</dbReference>
<dbReference type="AlphaFoldDB" id="A0A1D3TN91"/>
<proteinExistence type="predicted"/>
<evidence type="ECO:0000313" key="2">
    <source>
        <dbReference type="EMBL" id="SCP94772.1"/>
    </source>
</evidence>
<name>A0A1D3TN91_9FIRM</name>
<dbReference type="OrthoDB" id="280278at2"/>
<dbReference type="PANTHER" id="PTHR42983">
    <property type="entry name" value="DINITROGENASE IRON-MOLYBDENUM COFACTOR PROTEIN-RELATED"/>
    <property type="match status" value="1"/>
</dbReference>
<keyword evidence="3" id="KW-1185">Reference proteome</keyword>
<dbReference type="SUPFAM" id="SSF53146">
    <property type="entry name" value="Nitrogenase accessory factor-like"/>
    <property type="match status" value="1"/>
</dbReference>
<dbReference type="PANTHER" id="PTHR42983:SF1">
    <property type="entry name" value="IRON-MOLYBDENUM PROTEIN"/>
    <property type="match status" value="1"/>
</dbReference>
<dbReference type="RefSeq" id="WP_091228443.1">
    <property type="nucleotide sequence ID" value="NZ_FMKA01000001.1"/>
</dbReference>
<protein>
    <submittedName>
        <fullName evidence="2">Predicted Fe-Mo cluster-binding protein, NifX family</fullName>
    </submittedName>
</protein>
<dbReference type="Proteomes" id="UP000199315">
    <property type="component" value="Unassembled WGS sequence"/>
</dbReference>
<accession>A0A1D3TN91</accession>
<dbReference type="Pfam" id="PF02579">
    <property type="entry name" value="Nitro_FeMo-Co"/>
    <property type="match status" value="1"/>
</dbReference>
<feature type="domain" description="Dinitrogenase iron-molybdenum cofactor biosynthesis" evidence="1">
    <location>
        <begin position="10"/>
        <end position="99"/>
    </location>
</feature>
<dbReference type="Gene3D" id="3.30.420.130">
    <property type="entry name" value="Dinitrogenase iron-molybdenum cofactor biosynthesis domain"/>
    <property type="match status" value="1"/>
</dbReference>
<reference evidence="2 3" key="1">
    <citation type="submission" date="2016-09" db="EMBL/GenBank/DDBJ databases">
        <authorList>
            <person name="Capua I."/>
            <person name="De Benedictis P."/>
            <person name="Joannis T."/>
            <person name="Lombin L.H."/>
            <person name="Cattoli G."/>
        </authorList>
    </citation>
    <scope>NUCLEOTIDE SEQUENCE [LARGE SCALE GENOMIC DNA]</scope>
    <source>
        <strain evidence="2 3">GluBS11</strain>
    </source>
</reference>
<dbReference type="STRING" id="1619234.SAMN05421730_100140"/>
<dbReference type="InterPro" id="IPR036105">
    <property type="entry name" value="DiNase_FeMo-co_biosyn_sf"/>
</dbReference>
<dbReference type="InterPro" id="IPR003731">
    <property type="entry name" value="Di-Nase_FeMo-co_biosynth"/>
</dbReference>
<evidence type="ECO:0000259" key="1">
    <source>
        <dbReference type="Pfam" id="PF02579"/>
    </source>
</evidence>
<gene>
    <name evidence="2" type="ORF">SAMN05421730_100140</name>
</gene>
<organism evidence="2 3">
    <name type="scientific">Anaerobium acetethylicum</name>
    <dbReference type="NCBI Taxonomy" id="1619234"/>
    <lineage>
        <taxon>Bacteria</taxon>
        <taxon>Bacillati</taxon>
        <taxon>Bacillota</taxon>
        <taxon>Clostridia</taxon>
        <taxon>Lachnospirales</taxon>
        <taxon>Lachnospiraceae</taxon>
        <taxon>Anaerobium</taxon>
    </lineage>
</organism>
<dbReference type="InterPro" id="IPR033913">
    <property type="entry name" value="MTH1175_dom"/>
</dbReference>